<keyword evidence="3" id="KW-0479">Metal-binding</keyword>
<evidence type="ECO:0000256" key="3">
    <source>
        <dbReference type="ARBA" id="ARBA00022723"/>
    </source>
</evidence>
<dbReference type="Proteomes" id="UP001214250">
    <property type="component" value="Chromosome 1"/>
</dbReference>
<reference evidence="5 6" key="1">
    <citation type="submission" date="2023-02" db="EMBL/GenBank/DDBJ databases">
        <title>Genome sequence of Lentisphaera profundi SAORIC-696.</title>
        <authorList>
            <person name="Kim e."/>
            <person name="Cho J.-C."/>
            <person name="Choi A."/>
            <person name="Kang I."/>
        </authorList>
    </citation>
    <scope>NUCLEOTIDE SEQUENCE [LARGE SCALE GENOMIC DNA]</scope>
    <source>
        <strain evidence="5 6">SAORIC-696</strain>
    </source>
</reference>
<keyword evidence="1" id="KW-0813">Transport</keyword>
<dbReference type="Pfam" id="PF01152">
    <property type="entry name" value="Bac_globin"/>
    <property type="match status" value="1"/>
</dbReference>
<keyword evidence="4" id="KW-0408">Iron</keyword>
<dbReference type="Gene3D" id="1.10.490.10">
    <property type="entry name" value="Globins"/>
    <property type="match status" value="1"/>
</dbReference>
<dbReference type="SUPFAM" id="SSF46458">
    <property type="entry name" value="Globin-like"/>
    <property type="match status" value="1"/>
</dbReference>
<dbReference type="EMBL" id="CP117811">
    <property type="protein sequence ID" value="WDE97025.1"/>
    <property type="molecule type" value="Genomic_DNA"/>
</dbReference>
<dbReference type="InterPro" id="IPR012292">
    <property type="entry name" value="Globin/Proto"/>
</dbReference>
<protein>
    <submittedName>
        <fullName evidence="5">Group 1 truncated hemoglobin</fullName>
    </submittedName>
</protein>
<name>A0ABY7VS41_9BACT</name>
<gene>
    <name evidence="5" type="ORF">PQO03_03495</name>
</gene>
<keyword evidence="2" id="KW-0349">Heme</keyword>
<evidence type="ECO:0000256" key="1">
    <source>
        <dbReference type="ARBA" id="ARBA00022448"/>
    </source>
</evidence>
<dbReference type="RefSeq" id="WP_274151160.1">
    <property type="nucleotide sequence ID" value="NZ_CP117811.1"/>
</dbReference>
<sequence length="118" mass="13565">MQKLFDKIGGLEGIEKFLDSFYQIVLSDERVKDYFKNIDLVTLKSHQSFFLSYVFGGVPEYTRLSLRESHLNLKITHEGFDATVEDMITALEIQKVDSETINEVATILESTRQDIVTI</sequence>
<evidence type="ECO:0000256" key="4">
    <source>
        <dbReference type="ARBA" id="ARBA00023004"/>
    </source>
</evidence>
<dbReference type="CDD" id="cd00454">
    <property type="entry name" value="TrHb1_N"/>
    <property type="match status" value="1"/>
</dbReference>
<keyword evidence="6" id="KW-1185">Reference proteome</keyword>
<evidence type="ECO:0000256" key="2">
    <source>
        <dbReference type="ARBA" id="ARBA00022617"/>
    </source>
</evidence>
<dbReference type="InterPro" id="IPR009050">
    <property type="entry name" value="Globin-like_sf"/>
</dbReference>
<accession>A0ABY7VS41</accession>
<organism evidence="5 6">
    <name type="scientific">Lentisphaera profundi</name>
    <dbReference type="NCBI Taxonomy" id="1658616"/>
    <lineage>
        <taxon>Bacteria</taxon>
        <taxon>Pseudomonadati</taxon>
        <taxon>Lentisphaerota</taxon>
        <taxon>Lentisphaeria</taxon>
        <taxon>Lentisphaerales</taxon>
        <taxon>Lentisphaeraceae</taxon>
        <taxon>Lentisphaera</taxon>
    </lineage>
</organism>
<dbReference type="InterPro" id="IPR001486">
    <property type="entry name" value="Hemoglobin_trunc"/>
</dbReference>
<evidence type="ECO:0000313" key="5">
    <source>
        <dbReference type="EMBL" id="WDE97025.1"/>
    </source>
</evidence>
<evidence type="ECO:0000313" key="6">
    <source>
        <dbReference type="Proteomes" id="UP001214250"/>
    </source>
</evidence>
<proteinExistence type="predicted"/>